<dbReference type="PATRIC" id="fig|872965.6.peg.2188"/>
<dbReference type="FunCoup" id="A0A0M9UBE2">
    <property type="interactions" value="13"/>
</dbReference>
<dbReference type="CDD" id="cd00431">
    <property type="entry name" value="cysteine_hydrolases"/>
    <property type="match status" value="1"/>
</dbReference>
<accession>A0A0M9UBE2</accession>
<organism evidence="3 5">
    <name type="scientific">Ardenticatena maritima</name>
    <dbReference type="NCBI Taxonomy" id="872965"/>
    <lineage>
        <taxon>Bacteria</taxon>
        <taxon>Bacillati</taxon>
        <taxon>Chloroflexota</taxon>
        <taxon>Ardenticatenia</taxon>
        <taxon>Ardenticatenales</taxon>
        <taxon>Ardenticatenaceae</taxon>
        <taxon>Ardenticatena</taxon>
    </lineage>
</organism>
<keyword evidence="5" id="KW-1185">Reference proteome</keyword>
<evidence type="ECO:0000256" key="1">
    <source>
        <dbReference type="ARBA" id="ARBA00022801"/>
    </source>
</evidence>
<dbReference type="RefSeq" id="WP_054491694.1">
    <property type="nucleotide sequence ID" value="NZ_BBZA01000010.1"/>
</dbReference>
<evidence type="ECO:0000313" key="3">
    <source>
        <dbReference type="EMBL" id="GAP61744.1"/>
    </source>
</evidence>
<protein>
    <submittedName>
        <fullName evidence="4">Isochorismatase</fullName>
    </submittedName>
</protein>
<dbReference type="InParanoid" id="A0A0M9UBE2"/>
<dbReference type="EMBL" id="LGKN01000005">
    <property type="protein sequence ID" value="KPL87973.1"/>
    <property type="molecule type" value="Genomic_DNA"/>
</dbReference>
<evidence type="ECO:0000313" key="6">
    <source>
        <dbReference type="Proteomes" id="UP000050502"/>
    </source>
</evidence>
<evidence type="ECO:0000259" key="2">
    <source>
        <dbReference type="Pfam" id="PF00857"/>
    </source>
</evidence>
<keyword evidence="1" id="KW-0378">Hydrolase</keyword>
<comment type="caution">
    <text evidence="3">The sequence shown here is derived from an EMBL/GenBank/DDBJ whole genome shotgun (WGS) entry which is preliminary data.</text>
</comment>
<dbReference type="InterPro" id="IPR050272">
    <property type="entry name" value="Isochorismatase-like_hydrls"/>
</dbReference>
<dbReference type="AlphaFoldDB" id="A0A0M9UBE2"/>
<dbReference type="PANTHER" id="PTHR43540">
    <property type="entry name" value="PEROXYUREIDOACRYLATE/UREIDOACRYLATE AMIDOHYDROLASE-RELATED"/>
    <property type="match status" value="1"/>
</dbReference>
<dbReference type="Gene3D" id="3.40.50.850">
    <property type="entry name" value="Isochorismatase-like"/>
    <property type="match status" value="1"/>
</dbReference>
<dbReference type="STRING" id="872965.SE16_10670"/>
<evidence type="ECO:0000313" key="4">
    <source>
        <dbReference type="EMBL" id="KPL87973.1"/>
    </source>
</evidence>
<dbReference type="OrthoDB" id="257098at2"/>
<feature type="domain" description="Isochorismatase-like" evidence="2">
    <location>
        <begin position="29"/>
        <end position="195"/>
    </location>
</feature>
<dbReference type="InterPro" id="IPR036380">
    <property type="entry name" value="Isochorismatase-like_sf"/>
</dbReference>
<dbReference type="Proteomes" id="UP000037784">
    <property type="component" value="Unassembled WGS sequence"/>
</dbReference>
<dbReference type="PANTHER" id="PTHR43540:SF6">
    <property type="entry name" value="ISOCHORISMATASE-LIKE DOMAIN-CONTAINING PROTEIN"/>
    <property type="match status" value="1"/>
</dbReference>
<reference evidence="3 5" key="1">
    <citation type="journal article" date="2015" name="Genome Announc.">
        <title>Draft Genome Sequence of a Heterotrophic Facultative Anaerobic Thermophilic Bacterium, Ardenticatena maritima Strain 110ST.</title>
        <authorList>
            <person name="Kawaichi S."/>
            <person name="Yoshida T."/>
            <person name="Sako Y."/>
            <person name="Nakamura R."/>
        </authorList>
    </citation>
    <scope>NUCLEOTIDE SEQUENCE [LARGE SCALE GENOMIC DNA]</scope>
    <source>
        <strain evidence="3 5">110S</strain>
    </source>
</reference>
<evidence type="ECO:0000313" key="5">
    <source>
        <dbReference type="Proteomes" id="UP000037784"/>
    </source>
</evidence>
<dbReference type="Pfam" id="PF00857">
    <property type="entry name" value="Isochorismatase"/>
    <property type="match status" value="1"/>
</dbReference>
<gene>
    <name evidence="3" type="ORF">ARMA_0167</name>
    <name evidence="4" type="ORF">SE16_10670</name>
</gene>
<reference evidence="5" key="3">
    <citation type="submission" date="2015-08" db="EMBL/GenBank/DDBJ databases">
        <title>Draft Genome Sequence of a Heterotrophic Facultative Anaerobic Bacterium Ardenticatena maritima Strain 110S.</title>
        <authorList>
            <person name="Kawaichi S."/>
            <person name="Yoshida T."/>
            <person name="Sako Y."/>
            <person name="Nakamura R."/>
        </authorList>
    </citation>
    <scope>NUCLEOTIDE SEQUENCE [LARGE SCALE GENOMIC DNA]</scope>
    <source>
        <strain evidence="5">110S</strain>
    </source>
</reference>
<dbReference type="Proteomes" id="UP000050502">
    <property type="component" value="Unassembled WGS sequence"/>
</dbReference>
<proteinExistence type="predicted"/>
<name>A0A0M9UBE2_9CHLR</name>
<sequence length="206" mass="23062">MSIQFVPGETVAVPEIAFKERVELPADKTALIIVDMQNDFVKEGGTLVVPAAIETVPNIQRLLERARSAGVKVVFTQDTHFDGDPEWQIWPEHCRANTWGWEIIEELKPQEGELICQKNRYDGFYGTWLDHFLRVWGVENVVIVGTVSSICVLHTAASAGLRWYNIVVPADGVSALNDFDQALTLRQVSWLYTGSVTKSVDDIAFT</sequence>
<reference evidence="4 6" key="2">
    <citation type="submission" date="2015-07" db="EMBL/GenBank/DDBJ databases">
        <title>Whole genome sequence of Ardenticatena maritima DSM 23922.</title>
        <authorList>
            <person name="Hemp J."/>
            <person name="Ward L.M."/>
            <person name="Pace L.A."/>
            <person name="Fischer W.W."/>
        </authorList>
    </citation>
    <scope>NUCLEOTIDE SEQUENCE [LARGE SCALE GENOMIC DNA]</scope>
    <source>
        <strain evidence="4 6">110S</strain>
    </source>
</reference>
<dbReference type="GO" id="GO:0016787">
    <property type="term" value="F:hydrolase activity"/>
    <property type="evidence" value="ECO:0007669"/>
    <property type="project" value="UniProtKB-KW"/>
</dbReference>
<dbReference type="InterPro" id="IPR000868">
    <property type="entry name" value="Isochorismatase-like_dom"/>
</dbReference>
<dbReference type="SUPFAM" id="SSF52499">
    <property type="entry name" value="Isochorismatase-like hydrolases"/>
    <property type="match status" value="1"/>
</dbReference>
<dbReference type="EMBL" id="BBZA01000010">
    <property type="protein sequence ID" value="GAP61744.1"/>
    <property type="molecule type" value="Genomic_DNA"/>
</dbReference>